<dbReference type="PANTHER" id="PTHR43791:SF67">
    <property type="entry name" value="TRANSPORTER, PUTATIVE (AFU_ORTHOLOGUE AFUA_3G04010)-RELATED"/>
    <property type="match status" value="1"/>
</dbReference>
<dbReference type="InterPro" id="IPR020846">
    <property type="entry name" value="MFS_dom"/>
</dbReference>
<feature type="transmembrane region" description="Helical" evidence="7">
    <location>
        <begin position="344"/>
        <end position="361"/>
    </location>
</feature>
<proteinExistence type="inferred from homology"/>
<evidence type="ECO:0000256" key="4">
    <source>
        <dbReference type="ARBA" id="ARBA00022989"/>
    </source>
</evidence>
<dbReference type="HOGENOM" id="CLU_001265_0_1_1"/>
<accession>S7S0H3</accession>
<dbReference type="EMBL" id="KB469297">
    <property type="protein sequence ID" value="EPQ59224.1"/>
    <property type="molecule type" value="Genomic_DNA"/>
</dbReference>
<dbReference type="PROSITE" id="PS50850">
    <property type="entry name" value="MFS"/>
    <property type="match status" value="1"/>
</dbReference>
<protein>
    <submittedName>
        <fullName evidence="9">MFS general substrate transporter</fullName>
    </submittedName>
</protein>
<dbReference type="Gene3D" id="1.20.1250.20">
    <property type="entry name" value="MFS general substrate transporter like domains"/>
    <property type="match status" value="2"/>
</dbReference>
<organism evidence="9 10">
    <name type="scientific">Gloeophyllum trabeum (strain ATCC 11539 / FP-39264 / Madison 617)</name>
    <name type="common">Brown rot fungus</name>
    <dbReference type="NCBI Taxonomy" id="670483"/>
    <lineage>
        <taxon>Eukaryota</taxon>
        <taxon>Fungi</taxon>
        <taxon>Dikarya</taxon>
        <taxon>Basidiomycota</taxon>
        <taxon>Agaricomycotina</taxon>
        <taxon>Agaricomycetes</taxon>
        <taxon>Gloeophyllales</taxon>
        <taxon>Gloeophyllaceae</taxon>
        <taxon>Gloeophyllum</taxon>
    </lineage>
</organism>
<feature type="transmembrane region" description="Helical" evidence="7">
    <location>
        <begin position="125"/>
        <end position="147"/>
    </location>
</feature>
<dbReference type="KEGG" id="gtr:GLOTRDRAFT_103263"/>
<dbReference type="RefSeq" id="XP_007862272.1">
    <property type="nucleotide sequence ID" value="XM_007864081.1"/>
</dbReference>
<dbReference type="FunFam" id="1.20.1250.20:FF:000018">
    <property type="entry name" value="MFS transporter permease"/>
    <property type="match status" value="1"/>
</dbReference>
<dbReference type="InterPro" id="IPR011701">
    <property type="entry name" value="MFS"/>
</dbReference>
<gene>
    <name evidence="9" type="ORF">GLOTRDRAFT_103263</name>
</gene>
<dbReference type="PANTHER" id="PTHR43791">
    <property type="entry name" value="PERMEASE-RELATED"/>
    <property type="match status" value="1"/>
</dbReference>
<dbReference type="Pfam" id="PF07690">
    <property type="entry name" value="MFS_1"/>
    <property type="match status" value="1"/>
</dbReference>
<evidence type="ECO:0000256" key="2">
    <source>
        <dbReference type="ARBA" id="ARBA00022448"/>
    </source>
</evidence>
<keyword evidence="2" id="KW-0813">Transport</keyword>
<evidence type="ECO:0000256" key="6">
    <source>
        <dbReference type="ARBA" id="ARBA00037968"/>
    </source>
</evidence>
<feature type="transmembrane region" description="Helical" evidence="7">
    <location>
        <begin position="159"/>
        <end position="181"/>
    </location>
</feature>
<evidence type="ECO:0000259" key="8">
    <source>
        <dbReference type="PROSITE" id="PS50850"/>
    </source>
</evidence>
<evidence type="ECO:0000313" key="9">
    <source>
        <dbReference type="EMBL" id="EPQ59224.1"/>
    </source>
</evidence>
<feature type="transmembrane region" description="Helical" evidence="7">
    <location>
        <begin position="302"/>
        <end position="324"/>
    </location>
</feature>
<evidence type="ECO:0000256" key="3">
    <source>
        <dbReference type="ARBA" id="ARBA00022692"/>
    </source>
</evidence>
<evidence type="ECO:0000256" key="7">
    <source>
        <dbReference type="SAM" id="Phobius"/>
    </source>
</evidence>
<dbReference type="SUPFAM" id="SSF103473">
    <property type="entry name" value="MFS general substrate transporter"/>
    <property type="match status" value="1"/>
</dbReference>
<comment type="subcellular location">
    <subcellularLocation>
        <location evidence="1">Membrane</location>
        <topology evidence="1">Multi-pass membrane protein</topology>
    </subcellularLocation>
</comment>
<feature type="domain" description="Major facilitator superfamily (MFS) profile" evidence="8">
    <location>
        <begin position="30"/>
        <end position="488"/>
    </location>
</feature>
<dbReference type="OrthoDB" id="9971669at2759"/>
<feature type="transmembrane region" description="Helical" evidence="7">
    <location>
        <begin position="461"/>
        <end position="482"/>
    </location>
</feature>
<evidence type="ECO:0000256" key="1">
    <source>
        <dbReference type="ARBA" id="ARBA00004141"/>
    </source>
</evidence>
<feature type="transmembrane region" description="Helical" evidence="7">
    <location>
        <begin position="395"/>
        <end position="416"/>
    </location>
</feature>
<evidence type="ECO:0000256" key="5">
    <source>
        <dbReference type="ARBA" id="ARBA00023136"/>
    </source>
</evidence>
<feature type="transmembrane region" description="Helical" evidence="7">
    <location>
        <begin position="368"/>
        <end position="389"/>
    </location>
</feature>
<dbReference type="GO" id="GO:0016020">
    <property type="term" value="C:membrane"/>
    <property type="evidence" value="ECO:0007669"/>
    <property type="project" value="UniProtKB-SubCell"/>
</dbReference>
<dbReference type="eggNOG" id="KOG2533">
    <property type="taxonomic scope" value="Eukaryota"/>
</dbReference>
<reference evidence="9 10" key="1">
    <citation type="journal article" date="2012" name="Science">
        <title>The Paleozoic origin of enzymatic lignin decomposition reconstructed from 31 fungal genomes.</title>
        <authorList>
            <person name="Floudas D."/>
            <person name="Binder M."/>
            <person name="Riley R."/>
            <person name="Barry K."/>
            <person name="Blanchette R.A."/>
            <person name="Henrissat B."/>
            <person name="Martinez A.T."/>
            <person name="Otillar R."/>
            <person name="Spatafora J.W."/>
            <person name="Yadav J.S."/>
            <person name="Aerts A."/>
            <person name="Benoit I."/>
            <person name="Boyd A."/>
            <person name="Carlson A."/>
            <person name="Copeland A."/>
            <person name="Coutinho P.M."/>
            <person name="de Vries R.P."/>
            <person name="Ferreira P."/>
            <person name="Findley K."/>
            <person name="Foster B."/>
            <person name="Gaskell J."/>
            <person name="Glotzer D."/>
            <person name="Gorecki P."/>
            <person name="Heitman J."/>
            <person name="Hesse C."/>
            <person name="Hori C."/>
            <person name="Igarashi K."/>
            <person name="Jurgens J.A."/>
            <person name="Kallen N."/>
            <person name="Kersten P."/>
            <person name="Kohler A."/>
            <person name="Kuees U."/>
            <person name="Kumar T.K.A."/>
            <person name="Kuo A."/>
            <person name="LaButti K."/>
            <person name="Larrondo L.F."/>
            <person name="Lindquist E."/>
            <person name="Ling A."/>
            <person name="Lombard V."/>
            <person name="Lucas S."/>
            <person name="Lundell T."/>
            <person name="Martin R."/>
            <person name="McLaughlin D.J."/>
            <person name="Morgenstern I."/>
            <person name="Morin E."/>
            <person name="Murat C."/>
            <person name="Nagy L.G."/>
            <person name="Nolan M."/>
            <person name="Ohm R.A."/>
            <person name="Patyshakuliyeva A."/>
            <person name="Rokas A."/>
            <person name="Ruiz-Duenas F.J."/>
            <person name="Sabat G."/>
            <person name="Salamov A."/>
            <person name="Samejima M."/>
            <person name="Schmutz J."/>
            <person name="Slot J.C."/>
            <person name="St John F."/>
            <person name="Stenlid J."/>
            <person name="Sun H."/>
            <person name="Sun S."/>
            <person name="Syed K."/>
            <person name="Tsang A."/>
            <person name="Wiebenga A."/>
            <person name="Young D."/>
            <person name="Pisabarro A."/>
            <person name="Eastwood D.C."/>
            <person name="Martin F."/>
            <person name="Cullen D."/>
            <person name="Grigoriev I.V."/>
            <person name="Hibbett D.S."/>
        </authorList>
    </citation>
    <scope>NUCLEOTIDE SEQUENCE [LARGE SCALE GENOMIC DNA]</scope>
    <source>
        <strain evidence="9 10">ATCC 11539</strain>
    </source>
</reference>
<dbReference type="GO" id="GO:0022857">
    <property type="term" value="F:transmembrane transporter activity"/>
    <property type="evidence" value="ECO:0007669"/>
    <property type="project" value="InterPro"/>
</dbReference>
<feature type="transmembrane region" description="Helical" evidence="7">
    <location>
        <begin position="193"/>
        <end position="214"/>
    </location>
</feature>
<keyword evidence="4 7" id="KW-1133">Transmembrane helix</keyword>
<dbReference type="InterPro" id="IPR036259">
    <property type="entry name" value="MFS_trans_sf"/>
</dbReference>
<sequence>MVSSHPEDKAKQAALTKRVLWKFDSHILPPLALVWLANFLDRSNAGNARIVGLESDIHLVGNQFNIALTVGSTSTNFLSSYVAVELPSNWIIKKVGPTRWLPFLVCAFGTVTTLSGLVQNFAGLTAIRVVLGMCEGGLLPGMVLYLSTIYRRHELQLRISVFYAAVSLSGAFGGLLATAIIKMDGVGGLAGWRWIFILEGLGSVIAGLICAAVLPVSIESARFLTEEERAFALNRFHRSNAIMNSVSAVKPSEDLALSAPDPEKSTSEDKTHPDQLRVAEVPIYYDEEQFEWREVVRGLTEIQAWFTGLAFLGLNVGFYSFSLFLPTIVTGLGYEGASAQLHTVPPYVPAVVLTIFVAFLSDRFKWRGPFILICLPVAMAGYIIAIAAQTNEARYVAVFLIAAGIYPSAPCILSILPNNCGGHYKRATVTALQLAIANTGGFIATFAYTSDEAPKYIRGHSIALAFVIMAWLFIAANVLFCIHENRARQGGARDDNLRMYEELLESGRTRAPIGDRHPQFRFTL</sequence>
<keyword evidence="5 7" id="KW-0472">Membrane</keyword>
<dbReference type="OMA" id="PMLVMLP"/>
<keyword evidence="10" id="KW-1185">Reference proteome</keyword>
<dbReference type="Proteomes" id="UP000030669">
    <property type="component" value="Unassembled WGS sequence"/>
</dbReference>
<dbReference type="AlphaFoldDB" id="S7S0H3"/>
<dbReference type="GeneID" id="19298555"/>
<comment type="similarity">
    <text evidence="6">Belongs to the major facilitator superfamily. Allantoate permease family.</text>
</comment>
<feature type="transmembrane region" description="Helical" evidence="7">
    <location>
        <begin position="428"/>
        <end position="449"/>
    </location>
</feature>
<name>S7S0H3_GLOTA</name>
<dbReference type="FunFam" id="1.20.1250.20:FF:000068">
    <property type="entry name" value="MFS general substrate transporter"/>
    <property type="match status" value="1"/>
</dbReference>
<evidence type="ECO:0000313" key="10">
    <source>
        <dbReference type="Proteomes" id="UP000030669"/>
    </source>
</evidence>
<keyword evidence="3 7" id="KW-0812">Transmembrane</keyword>
<feature type="transmembrane region" description="Helical" evidence="7">
    <location>
        <begin position="100"/>
        <end position="119"/>
    </location>
</feature>